<evidence type="ECO:0000313" key="2">
    <source>
        <dbReference type="Proteomes" id="UP000252355"/>
    </source>
</evidence>
<protein>
    <recommendedName>
        <fullName evidence="3">YkgJ family cysteine cluster protein</fullName>
    </recommendedName>
</protein>
<dbReference type="EMBL" id="QOQW01000018">
    <property type="protein sequence ID" value="RCK78848.1"/>
    <property type="molecule type" value="Genomic_DNA"/>
</dbReference>
<accession>A0A367ZL76</accession>
<proteinExistence type="predicted"/>
<dbReference type="AlphaFoldDB" id="A0A367ZL76"/>
<gene>
    <name evidence="1" type="ORF">OZSIB_0998</name>
</gene>
<evidence type="ECO:0000313" key="1">
    <source>
        <dbReference type="EMBL" id="RCK78848.1"/>
    </source>
</evidence>
<name>A0A367ZL76_9BACT</name>
<comment type="caution">
    <text evidence="1">The sequence shown here is derived from an EMBL/GenBank/DDBJ whole genome shotgun (WGS) entry which is preliminary data.</text>
</comment>
<dbReference type="Proteomes" id="UP000252355">
    <property type="component" value="Unassembled WGS sequence"/>
</dbReference>
<sequence length="229" mass="26091">MDMNQTLLSRLMDDVEAHFGAYLKRILLASTEYGMFGLPLLDALHNDLPRTRCGDCGACCNAVSIPSIEYHRIIRDLMARQNPALIRTLLKRVLRLDQRLADVGGENRLRCAFRDDEARQCVIHAVRPFACRFYGLQKADGSRDCPHVQELTLDPPPLTEERMTDLQAKILDISETHVVIEGRDPIGFFPIEFWAFRFALGPAKALEIYREILVPASTPLTRLWSDLNR</sequence>
<dbReference type="InterPro" id="IPR005358">
    <property type="entry name" value="Puta_zinc/iron-chelating_dom"/>
</dbReference>
<dbReference type="Pfam" id="PF03692">
    <property type="entry name" value="CxxCxxCC"/>
    <property type="match status" value="1"/>
</dbReference>
<evidence type="ECO:0008006" key="3">
    <source>
        <dbReference type="Google" id="ProtNLM"/>
    </source>
</evidence>
<reference evidence="1 2" key="1">
    <citation type="submission" date="2018-05" db="EMBL/GenBank/DDBJ databases">
        <title>A metagenomic window into the 2 km-deep terrestrial subsurface aquifer revealed taxonomically and functionally diverse microbial community comprising novel uncultured bacterial lineages.</title>
        <authorList>
            <person name="Kadnikov V.V."/>
            <person name="Mardanov A.V."/>
            <person name="Beletsky A.V."/>
            <person name="Banks D."/>
            <person name="Pimenov N.V."/>
            <person name="Frank Y.A."/>
            <person name="Karnachuk O.V."/>
            <person name="Ravin N.V."/>
        </authorList>
    </citation>
    <scope>NUCLEOTIDE SEQUENCE [LARGE SCALE GENOMIC DNA]</scope>
    <source>
        <strain evidence="1">BY5</strain>
    </source>
</reference>
<organism evidence="1 2">
    <name type="scientific">Candidatus Ozemobacter sibiricus</name>
    <dbReference type="NCBI Taxonomy" id="2268124"/>
    <lineage>
        <taxon>Bacteria</taxon>
        <taxon>Candidatus Ozemobacteria</taxon>
        <taxon>Candidatus Ozemobacterales</taxon>
        <taxon>Candidatus Ozemobacteraceae</taxon>
        <taxon>Candidatus Ozemobacter</taxon>
    </lineage>
</organism>